<dbReference type="RefSeq" id="XP_041162710.1">
    <property type="nucleotide sequence ID" value="XM_041309989.1"/>
</dbReference>
<accession>A0A9P7DLF2</accession>
<dbReference type="GeneID" id="64603753"/>
<organism evidence="1 2">
    <name type="scientific">Suillus plorans</name>
    <dbReference type="NCBI Taxonomy" id="116603"/>
    <lineage>
        <taxon>Eukaryota</taxon>
        <taxon>Fungi</taxon>
        <taxon>Dikarya</taxon>
        <taxon>Basidiomycota</taxon>
        <taxon>Agaricomycotina</taxon>
        <taxon>Agaricomycetes</taxon>
        <taxon>Agaricomycetidae</taxon>
        <taxon>Boletales</taxon>
        <taxon>Suillineae</taxon>
        <taxon>Suillaceae</taxon>
        <taxon>Suillus</taxon>
    </lineage>
</organism>
<name>A0A9P7DLF2_9AGAM</name>
<evidence type="ECO:0000313" key="1">
    <source>
        <dbReference type="EMBL" id="KAG1797757.1"/>
    </source>
</evidence>
<comment type="caution">
    <text evidence="1">The sequence shown here is derived from an EMBL/GenBank/DDBJ whole genome shotgun (WGS) entry which is preliminary data.</text>
</comment>
<dbReference type="AlphaFoldDB" id="A0A9P7DLF2"/>
<keyword evidence="2" id="KW-1185">Reference proteome</keyword>
<reference evidence="1" key="1">
    <citation type="journal article" date="2020" name="New Phytol.">
        <title>Comparative genomics reveals dynamic genome evolution in host specialist ectomycorrhizal fungi.</title>
        <authorList>
            <person name="Lofgren L.A."/>
            <person name="Nguyen N.H."/>
            <person name="Vilgalys R."/>
            <person name="Ruytinx J."/>
            <person name="Liao H.L."/>
            <person name="Branco S."/>
            <person name="Kuo A."/>
            <person name="LaButti K."/>
            <person name="Lipzen A."/>
            <person name="Andreopoulos W."/>
            <person name="Pangilinan J."/>
            <person name="Riley R."/>
            <person name="Hundley H."/>
            <person name="Na H."/>
            <person name="Barry K."/>
            <person name="Grigoriev I.V."/>
            <person name="Stajich J.E."/>
            <person name="Kennedy P.G."/>
        </authorList>
    </citation>
    <scope>NUCLEOTIDE SEQUENCE</scope>
    <source>
        <strain evidence="1">S12</strain>
    </source>
</reference>
<evidence type="ECO:0000313" key="2">
    <source>
        <dbReference type="Proteomes" id="UP000719766"/>
    </source>
</evidence>
<proteinExistence type="predicted"/>
<sequence>MICCPPGRRTTPLTHLESSPTRQLRYNACTCCTGTQERRRSSWECEVALRATLIEQTLNHKQSEGVGLGVEGVGAPVRSSCLLSAHVCDRCYYVPLPIRSKDYVNGCGTHSTSSFVGYGAGGLTCFLKRRALMRMSATGTMCNFLCGLRWRLRRIFAGTSTSHGLFLNSILSYCPLDSIDLDVLVGGVSRTTIVVHPAS</sequence>
<protein>
    <submittedName>
        <fullName evidence="1">Uncharacterized protein</fullName>
    </submittedName>
</protein>
<dbReference type="EMBL" id="JABBWE010000015">
    <property type="protein sequence ID" value="KAG1797757.1"/>
    <property type="molecule type" value="Genomic_DNA"/>
</dbReference>
<gene>
    <name evidence="1" type="ORF">HD556DRAFT_240277</name>
</gene>
<dbReference type="Proteomes" id="UP000719766">
    <property type="component" value="Unassembled WGS sequence"/>
</dbReference>